<dbReference type="AlphaFoldDB" id="A0A4R9IQ93"/>
<protein>
    <submittedName>
        <fullName evidence="2">Uncharacterized protein</fullName>
    </submittedName>
</protein>
<dbReference type="Proteomes" id="UP000297918">
    <property type="component" value="Unassembled WGS sequence"/>
</dbReference>
<keyword evidence="1" id="KW-0812">Transmembrane</keyword>
<feature type="transmembrane region" description="Helical" evidence="1">
    <location>
        <begin position="132"/>
        <end position="151"/>
    </location>
</feature>
<reference evidence="4 5" key="2">
    <citation type="journal article" date="2019" name="PLoS Negl. Trop. Dis.">
        <title>Revisiting the worldwide diversity of Leptospira species in the environment.</title>
        <authorList>
            <person name="Vincent A.T."/>
            <person name="Schiettekatte O."/>
            <person name="Bourhy P."/>
            <person name="Veyrier F.J."/>
            <person name="Picardeau M."/>
        </authorList>
    </citation>
    <scope>NUCLEOTIDE SEQUENCE [LARGE SCALE GENOMIC DNA]</scope>
    <source>
        <strain evidence="2 4">201800280</strain>
        <strain evidence="5">201800281</strain>
    </source>
</reference>
<dbReference type="EMBL" id="RQFM01000027">
    <property type="protein sequence ID" value="TGK79288.1"/>
    <property type="molecule type" value="Genomic_DNA"/>
</dbReference>
<gene>
    <name evidence="2" type="ORF">EHQ23_16900</name>
    <name evidence="3" type="ORF">EHQ26_08690</name>
</gene>
<keyword evidence="1" id="KW-0472">Membrane</keyword>
<dbReference type="RefSeq" id="WP_135749959.1">
    <property type="nucleotide sequence ID" value="NZ_RQFL01000015.1"/>
</dbReference>
<dbReference type="Proteomes" id="UP000297394">
    <property type="component" value="Unassembled WGS sequence"/>
</dbReference>
<proteinExistence type="predicted"/>
<name>A0A4R9IQ93_9LEPT</name>
<keyword evidence="5" id="KW-1185">Reference proteome</keyword>
<evidence type="ECO:0000313" key="5">
    <source>
        <dbReference type="Proteomes" id="UP000297918"/>
    </source>
</evidence>
<evidence type="ECO:0000256" key="1">
    <source>
        <dbReference type="SAM" id="Phobius"/>
    </source>
</evidence>
<accession>A0A4R9IQ93</accession>
<organism evidence="2 4">
    <name type="scientific">Leptospira bourretii</name>
    <dbReference type="NCBI Taxonomy" id="2484962"/>
    <lineage>
        <taxon>Bacteria</taxon>
        <taxon>Pseudomonadati</taxon>
        <taxon>Spirochaetota</taxon>
        <taxon>Spirochaetia</taxon>
        <taxon>Leptospirales</taxon>
        <taxon>Leptospiraceae</taxon>
        <taxon>Leptospira</taxon>
    </lineage>
</organism>
<evidence type="ECO:0000313" key="2">
    <source>
        <dbReference type="EMBL" id="TGK79288.1"/>
    </source>
</evidence>
<keyword evidence="1" id="KW-1133">Transmembrane helix</keyword>
<evidence type="ECO:0000313" key="3">
    <source>
        <dbReference type="EMBL" id="TGK92470.1"/>
    </source>
</evidence>
<dbReference type="EMBL" id="RQFL01000015">
    <property type="protein sequence ID" value="TGK92470.1"/>
    <property type="molecule type" value="Genomic_DNA"/>
</dbReference>
<sequence>MEEESRMNLEKNQKWKLYKFLKNQQKILIDFENSTDKAMSNSECSEKLASLNGIYQDILEGLESFKGQHYKKLKSFYNPNGTLTKEFVLSRLNSLKSLLTPFGDEVGINFLNNKYSSLRGVYYYIIESYTKIFSFSAILLFFTSSLISIFSSDIREKILEKIKPNQSTEIEKKE</sequence>
<evidence type="ECO:0000313" key="4">
    <source>
        <dbReference type="Proteomes" id="UP000297394"/>
    </source>
</evidence>
<reference evidence="3" key="1">
    <citation type="submission" date="2018-10" db="EMBL/GenBank/DDBJ databases">
        <authorList>
            <person name="Vincent A.T."/>
            <person name="Schiettekatte O."/>
            <person name="Bourhy P."/>
            <person name="Veyrier F.J."/>
            <person name="Picardeau M."/>
        </authorList>
    </citation>
    <scope>NUCLEOTIDE SEQUENCE</scope>
    <source>
        <strain evidence="3">201800281</strain>
    </source>
</reference>
<comment type="caution">
    <text evidence="2">The sequence shown here is derived from an EMBL/GenBank/DDBJ whole genome shotgun (WGS) entry which is preliminary data.</text>
</comment>